<feature type="coiled-coil region" evidence="3">
    <location>
        <begin position="24"/>
        <end position="51"/>
    </location>
</feature>
<dbReference type="GO" id="GO:0006897">
    <property type="term" value="P:endocytosis"/>
    <property type="evidence" value="ECO:0007669"/>
    <property type="project" value="InterPro"/>
</dbReference>
<dbReference type="InterPro" id="IPR046982">
    <property type="entry name" value="BIN3/RVS161-like"/>
</dbReference>
<dbReference type="Ensembl" id="ENSEAST00005069336.1">
    <property type="protein sequence ID" value="ENSEASP00005058819.1"/>
    <property type="gene ID" value="ENSEASG00005027546.1"/>
</dbReference>
<evidence type="ECO:0000313" key="4">
    <source>
        <dbReference type="Ensembl" id="ENSEASP00005058819.1"/>
    </source>
</evidence>
<organism evidence="4 5">
    <name type="scientific">Equus asinus</name>
    <name type="common">Donkey</name>
    <name type="synonym">Equus africanus asinus</name>
    <dbReference type="NCBI Taxonomy" id="9793"/>
    <lineage>
        <taxon>Eukaryota</taxon>
        <taxon>Metazoa</taxon>
        <taxon>Chordata</taxon>
        <taxon>Craniata</taxon>
        <taxon>Vertebrata</taxon>
        <taxon>Euteleostomi</taxon>
        <taxon>Mammalia</taxon>
        <taxon>Eutheria</taxon>
        <taxon>Laurasiatheria</taxon>
        <taxon>Perissodactyla</taxon>
        <taxon>Equidae</taxon>
        <taxon>Equus</taxon>
    </lineage>
</organism>
<proteinExistence type="predicted"/>
<reference evidence="4" key="2">
    <citation type="submission" date="2025-08" db="UniProtKB">
        <authorList>
            <consortium name="Ensembl"/>
        </authorList>
    </citation>
    <scope>IDENTIFICATION</scope>
</reference>
<evidence type="ECO:0000256" key="2">
    <source>
        <dbReference type="ARBA" id="ARBA00022490"/>
    </source>
</evidence>
<keyword evidence="3" id="KW-0175">Coiled coil</keyword>
<dbReference type="GO" id="GO:0097320">
    <property type="term" value="P:plasma membrane tubulation"/>
    <property type="evidence" value="ECO:0007669"/>
    <property type="project" value="TreeGrafter"/>
</dbReference>
<dbReference type="Proteomes" id="UP000694387">
    <property type="component" value="Chromosome 16"/>
</dbReference>
<dbReference type="GeneTree" id="ENSGT00940000172662"/>
<dbReference type="PANTHER" id="PTHR47174">
    <property type="entry name" value="BRIDGING INTEGRATOR 3"/>
    <property type="match status" value="1"/>
</dbReference>
<dbReference type="AlphaFoldDB" id="A0A9L0K0B0"/>
<dbReference type="GO" id="GO:0005737">
    <property type="term" value="C:cytoplasm"/>
    <property type="evidence" value="ECO:0007669"/>
    <property type="project" value="UniProtKB-SubCell"/>
</dbReference>
<dbReference type="SUPFAM" id="SSF103657">
    <property type="entry name" value="BAR/IMD domain-like"/>
    <property type="match status" value="1"/>
</dbReference>
<accession>A0A9L0K0B0</accession>
<dbReference type="InterPro" id="IPR027267">
    <property type="entry name" value="AH/BAR_dom_sf"/>
</dbReference>
<dbReference type="GO" id="GO:0015629">
    <property type="term" value="C:actin cytoskeleton"/>
    <property type="evidence" value="ECO:0007669"/>
    <property type="project" value="TreeGrafter"/>
</dbReference>
<sequence length="58" mass="6992">ISWIPSKTEHPKKQIVPKTVERDFEREYGKLQQLEEQAKRLQKDMRRSADVWRLDPTA</sequence>
<keyword evidence="2" id="KW-0963">Cytoplasm</keyword>
<dbReference type="GO" id="GO:0051666">
    <property type="term" value="P:actin cortical patch localization"/>
    <property type="evidence" value="ECO:0007669"/>
    <property type="project" value="InterPro"/>
</dbReference>
<name>A0A9L0K0B0_EQUAS</name>
<dbReference type="GO" id="GO:0008289">
    <property type="term" value="F:lipid binding"/>
    <property type="evidence" value="ECO:0007669"/>
    <property type="project" value="TreeGrafter"/>
</dbReference>
<dbReference type="PANTHER" id="PTHR47174:SF3">
    <property type="entry name" value="BRIDGING INTEGRATOR 3"/>
    <property type="match status" value="1"/>
</dbReference>
<protein>
    <submittedName>
        <fullName evidence="4">Uncharacterized protein</fullName>
    </submittedName>
</protein>
<evidence type="ECO:0000256" key="3">
    <source>
        <dbReference type="SAM" id="Coils"/>
    </source>
</evidence>
<evidence type="ECO:0000256" key="1">
    <source>
        <dbReference type="ARBA" id="ARBA00004496"/>
    </source>
</evidence>
<comment type="subcellular location">
    <subcellularLocation>
        <location evidence="1">Cytoplasm</location>
    </subcellularLocation>
</comment>
<evidence type="ECO:0000313" key="5">
    <source>
        <dbReference type="Proteomes" id="UP000694387"/>
    </source>
</evidence>
<keyword evidence="5" id="KW-1185">Reference proteome</keyword>
<reference evidence="4" key="3">
    <citation type="submission" date="2025-09" db="UniProtKB">
        <authorList>
            <consortium name="Ensembl"/>
        </authorList>
    </citation>
    <scope>IDENTIFICATION</scope>
</reference>
<reference evidence="4 5" key="1">
    <citation type="journal article" date="2020" name="Nat. Commun.">
        <title>Donkey genomes provide new insights into domestication and selection for coat color.</title>
        <authorList>
            <person name="Wang"/>
            <person name="C."/>
            <person name="Li"/>
            <person name="H."/>
            <person name="Guo"/>
            <person name="Y."/>
            <person name="Huang"/>
            <person name="J."/>
            <person name="Sun"/>
            <person name="Y."/>
            <person name="Min"/>
            <person name="J."/>
            <person name="Wang"/>
            <person name="J."/>
            <person name="Fang"/>
            <person name="X."/>
            <person name="Zhao"/>
            <person name="Z."/>
            <person name="Wang"/>
            <person name="S."/>
            <person name="Zhang"/>
            <person name="Y."/>
            <person name="Liu"/>
            <person name="Q."/>
            <person name="Jiang"/>
            <person name="Q."/>
            <person name="Wang"/>
            <person name="X."/>
            <person name="Guo"/>
            <person name="Y."/>
            <person name="Yang"/>
            <person name="C."/>
            <person name="Wang"/>
            <person name="Y."/>
            <person name="Tian"/>
            <person name="F."/>
            <person name="Zhuang"/>
            <person name="G."/>
            <person name="Fan"/>
            <person name="Y."/>
            <person name="Gao"/>
            <person name="Q."/>
            <person name="Li"/>
            <person name="Y."/>
            <person name="Ju"/>
            <person name="Z."/>
            <person name="Li"/>
            <person name="J."/>
            <person name="Li"/>
            <person name="R."/>
            <person name="Hou"/>
            <person name="M."/>
            <person name="Yang"/>
            <person name="G."/>
            <person name="Liu"/>
            <person name="G."/>
            <person name="Liu"/>
            <person name="W."/>
            <person name="Guo"/>
            <person name="J."/>
            <person name="Pan"/>
            <person name="S."/>
            <person name="Fan"/>
            <person name="G."/>
            <person name="Zhang"/>
            <person name="W."/>
            <person name="Zhang"/>
            <person name="R."/>
            <person name="Yu"/>
            <person name="J."/>
            <person name="Zhang"/>
            <person name="X."/>
            <person name="Yin"/>
            <person name="Q."/>
            <person name="Ji"/>
            <person name="C."/>
            <person name="Jin"/>
            <person name="Y."/>
            <person name="Yue"/>
            <person name="G."/>
            <person name="Liu"/>
            <person name="M."/>
            <person name="Xu"/>
            <person name="J."/>
            <person name="Liu"/>
            <person name="S."/>
            <person name="Jordana"/>
            <person name="J."/>
            <person name="Noce"/>
            <person name="A."/>
            <person name="Amills"/>
            <person name="M."/>
            <person name="Wu"/>
            <person name="D.D."/>
            <person name="Li"/>
            <person name="S."/>
            <person name="Zhou"/>
            <person name="X. and Zhong"/>
            <person name="J."/>
        </authorList>
    </citation>
    <scope>NUCLEOTIDE SEQUENCE [LARGE SCALE GENOMIC DNA]</scope>
</reference>